<evidence type="ECO:0000256" key="1">
    <source>
        <dbReference type="SAM" id="MobiDB-lite"/>
    </source>
</evidence>
<evidence type="ECO:0008006" key="4">
    <source>
        <dbReference type="Google" id="ProtNLM"/>
    </source>
</evidence>
<organism evidence="2 3">
    <name type="scientific">Streptomyces erythrogriseus</name>
    <dbReference type="NCBI Taxonomy" id="284027"/>
    <lineage>
        <taxon>Bacteria</taxon>
        <taxon>Bacillati</taxon>
        <taxon>Actinomycetota</taxon>
        <taxon>Actinomycetes</taxon>
        <taxon>Kitasatosporales</taxon>
        <taxon>Streptomycetaceae</taxon>
        <taxon>Streptomyces</taxon>
        <taxon>Streptomyces griseoincarnatus group</taxon>
    </lineage>
</organism>
<dbReference type="EMBL" id="BAAAVA010000033">
    <property type="protein sequence ID" value="GAA2928076.1"/>
    <property type="molecule type" value="Genomic_DNA"/>
</dbReference>
<proteinExistence type="predicted"/>
<protein>
    <recommendedName>
        <fullName evidence="4">Secreted protein</fullName>
    </recommendedName>
</protein>
<gene>
    <name evidence="2" type="ORF">GCM10010478_31080</name>
</gene>
<reference evidence="2 3" key="1">
    <citation type="journal article" date="2019" name="Int. J. Syst. Evol. Microbiol.">
        <title>The Global Catalogue of Microorganisms (GCM) 10K type strain sequencing project: providing services to taxonomists for standard genome sequencing and annotation.</title>
        <authorList>
            <consortium name="The Broad Institute Genomics Platform"/>
            <consortium name="The Broad Institute Genome Sequencing Center for Infectious Disease"/>
            <person name="Wu L."/>
            <person name="Ma J."/>
        </authorList>
    </citation>
    <scope>NUCLEOTIDE SEQUENCE [LARGE SCALE GENOMIC DNA]</scope>
    <source>
        <strain evidence="2 3">JCM 9650</strain>
    </source>
</reference>
<keyword evidence="3" id="KW-1185">Reference proteome</keyword>
<feature type="region of interest" description="Disordered" evidence="1">
    <location>
        <begin position="42"/>
        <end position="106"/>
    </location>
</feature>
<dbReference type="RefSeq" id="WP_244793015.1">
    <property type="nucleotide sequence ID" value="NZ_BAAAVA010000033.1"/>
</dbReference>
<name>A0ABN3WWG1_9ACTN</name>
<dbReference type="Proteomes" id="UP001501423">
    <property type="component" value="Unassembled WGS sequence"/>
</dbReference>
<evidence type="ECO:0000313" key="2">
    <source>
        <dbReference type="EMBL" id="GAA2928076.1"/>
    </source>
</evidence>
<sequence>MDILVTVIVLLAVIAAGAFLIRRLNAQHGDRSAAFHYDRGGVVAPDQKTNDGPVARSRSPVANDADERRGPRYGARGRLRPGRRTHDTPRRGRGSVGEGRQRRGGW</sequence>
<accession>A0ABN3WWG1</accession>
<evidence type="ECO:0000313" key="3">
    <source>
        <dbReference type="Proteomes" id="UP001501423"/>
    </source>
</evidence>
<comment type="caution">
    <text evidence="2">The sequence shown here is derived from an EMBL/GenBank/DDBJ whole genome shotgun (WGS) entry which is preliminary data.</text>
</comment>